<evidence type="ECO:0000259" key="5">
    <source>
        <dbReference type="Pfam" id="PF13193"/>
    </source>
</evidence>
<evidence type="ECO:0000313" key="6">
    <source>
        <dbReference type="EMBL" id="CAH0104369.1"/>
    </source>
</evidence>
<dbReference type="Gene3D" id="3.30.300.30">
    <property type="match status" value="1"/>
</dbReference>
<dbReference type="Pfam" id="PF13193">
    <property type="entry name" value="AMP-binding_C"/>
    <property type="match status" value="1"/>
</dbReference>
<proteinExistence type="inferred from homology"/>
<evidence type="ECO:0000256" key="3">
    <source>
        <dbReference type="ARBA" id="ARBA00023140"/>
    </source>
</evidence>
<name>A0A8J2WHB8_9CRUS</name>
<gene>
    <name evidence="6" type="ORF">DGAL_LOCUS7218</name>
</gene>
<feature type="domain" description="AMP-dependent synthetase/ligase" evidence="4">
    <location>
        <begin position="80"/>
        <end position="453"/>
    </location>
</feature>
<dbReference type="CDD" id="cd05911">
    <property type="entry name" value="Firefly_Luc_like"/>
    <property type="match status" value="1"/>
</dbReference>
<evidence type="ECO:0000256" key="1">
    <source>
        <dbReference type="ARBA" id="ARBA00004275"/>
    </source>
</evidence>
<reference evidence="6" key="1">
    <citation type="submission" date="2021-11" db="EMBL/GenBank/DDBJ databases">
        <authorList>
            <person name="Schell T."/>
        </authorList>
    </citation>
    <scope>NUCLEOTIDE SEQUENCE</scope>
    <source>
        <strain evidence="6">M5</strain>
    </source>
</reference>
<dbReference type="AlphaFoldDB" id="A0A8J2WHB8"/>
<protein>
    <recommendedName>
        <fullName evidence="8">4-coumarate--CoA ligase</fullName>
    </recommendedName>
</protein>
<evidence type="ECO:0008006" key="8">
    <source>
        <dbReference type="Google" id="ProtNLM"/>
    </source>
</evidence>
<comment type="similarity">
    <text evidence="2">Belongs to the ATP-dependent AMP-binding enzyme family.</text>
</comment>
<dbReference type="SUPFAM" id="SSF56801">
    <property type="entry name" value="Acetyl-CoA synthetase-like"/>
    <property type="match status" value="1"/>
</dbReference>
<dbReference type="Gene3D" id="3.40.50.980">
    <property type="match status" value="2"/>
</dbReference>
<dbReference type="PROSITE" id="PS00455">
    <property type="entry name" value="AMP_BINDING"/>
    <property type="match status" value="1"/>
</dbReference>
<dbReference type="Pfam" id="PF00501">
    <property type="entry name" value="AMP-binding"/>
    <property type="match status" value="1"/>
</dbReference>
<dbReference type="FunFam" id="3.30.300.30:FF:000007">
    <property type="entry name" value="4-coumarate--CoA ligase 2"/>
    <property type="match status" value="1"/>
</dbReference>
<dbReference type="PANTHER" id="PTHR24096">
    <property type="entry name" value="LONG-CHAIN-FATTY-ACID--COA LIGASE"/>
    <property type="match status" value="1"/>
</dbReference>
<comment type="subcellular location">
    <subcellularLocation>
        <location evidence="1">Peroxisome</location>
    </subcellularLocation>
</comment>
<dbReference type="InterPro" id="IPR000873">
    <property type="entry name" value="AMP-dep_synth/lig_dom"/>
</dbReference>
<organism evidence="6 7">
    <name type="scientific">Daphnia galeata</name>
    <dbReference type="NCBI Taxonomy" id="27404"/>
    <lineage>
        <taxon>Eukaryota</taxon>
        <taxon>Metazoa</taxon>
        <taxon>Ecdysozoa</taxon>
        <taxon>Arthropoda</taxon>
        <taxon>Crustacea</taxon>
        <taxon>Branchiopoda</taxon>
        <taxon>Diplostraca</taxon>
        <taxon>Cladocera</taxon>
        <taxon>Anomopoda</taxon>
        <taxon>Daphniidae</taxon>
        <taxon>Daphnia</taxon>
    </lineage>
</organism>
<evidence type="ECO:0000256" key="2">
    <source>
        <dbReference type="ARBA" id="ARBA00006432"/>
    </source>
</evidence>
<dbReference type="GO" id="GO:0016405">
    <property type="term" value="F:CoA-ligase activity"/>
    <property type="evidence" value="ECO:0007669"/>
    <property type="project" value="TreeGrafter"/>
</dbReference>
<dbReference type="InterPro" id="IPR025110">
    <property type="entry name" value="AMP-bd_C"/>
</dbReference>
<dbReference type="Gene3D" id="2.30.38.10">
    <property type="entry name" value="Luciferase, Domain 3"/>
    <property type="match status" value="1"/>
</dbReference>
<dbReference type="InterPro" id="IPR045851">
    <property type="entry name" value="AMP-bd_C_sf"/>
</dbReference>
<dbReference type="PANTHER" id="PTHR24096:SF422">
    <property type="entry name" value="BCDNA.GH02901"/>
    <property type="match status" value="1"/>
</dbReference>
<keyword evidence="3" id="KW-0576">Peroxisome</keyword>
<keyword evidence="7" id="KW-1185">Reference proteome</keyword>
<feature type="domain" description="AMP-binding enzyme C-terminal" evidence="5">
    <location>
        <begin position="504"/>
        <end position="581"/>
    </location>
</feature>
<dbReference type="InterPro" id="IPR020845">
    <property type="entry name" value="AMP-binding_CS"/>
</dbReference>
<evidence type="ECO:0000259" key="4">
    <source>
        <dbReference type="Pfam" id="PF00501"/>
    </source>
</evidence>
<evidence type="ECO:0000313" key="7">
    <source>
        <dbReference type="Proteomes" id="UP000789390"/>
    </source>
</evidence>
<accession>A0A8J2WHB8</accession>
<sequence>MASHLRTSLQRASTLFANRKACIAASINSHQVALMSHQLAPAYTNQPSTAENAGKMDKNIVSSSHSDCELHGMNLVHRFFYNASKYTNKIALECGVTGRKYTYEMMGHLIRRCGSALTRAGFQKGDVMAIISPNVPEFPIALLGASSVGMPVALVNPTFTPDEMVRQLTAVGATVIFGVAPMAELLQKVAQMCPSIRQVILLGPPMEGFVCFQQMLQDSGDLFNENIDIDVHKDTFLLPHSSGTTGMPKSVMLTHANVGANVSQNIHPGSSTNQMATDQHQETHICLLPFFHSYGVTGILNIGFDLGAKMVTLPRFDVPSYLKAIEDHKPTLLHVVPTLAQLFIKHPALKMESFERLHTIFSAAAPLGMQTANNLLEKFNKSNLIIQEGYGLSEMSPGAMLTPLNNDHFGSCGRLISRTKAKVVDLETGGITLGPNQQGELYLSGPQVMKGYLNNPKSTNEMIDEDGWLRTGDVAYYDEGGNFYIVDRLKELIKVKGFQVAPAELEDILSGHPAVMEAAVIGIPDEHAGELPRAFVVRKPGMESVSDAEIQAFVDTKVSSHKQIKGGIEFCDALPKNNLGKVLRRELRHQYAQQAKAVSSIALQTYGHI</sequence>
<comment type="caution">
    <text evidence="6">The sequence shown here is derived from an EMBL/GenBank/DDBJ whole genome shotgun (WGS) entry which is preliminary data.</text>
</comment>
<dbReference type="GO" id="GO:0005777">
    <property type="term" value="C:peroxisome"/>
    <property type="evidence" value="ECO:0007669"/>
    <property type="project" value="UniProtKB-SubCell"/>
</dbReference>
<dbReference type="OrthoDB" id="10253869at2759"/>
<dbReference type="Proteomes" id="UP000789390">
    <property type="component" value="Unassembled WGS sequence"/>
</dbReference>
<dbReference type="EMBL" id="CAKKLH010000135">
    <property type="protein sequence ID" value="CAH0104369.1"/>
    <property type="molecule type" value="Genomic_DNA"/>
</dbReference>